<dbReference type="GO" id="GO:0003676">
    <property type="term" value="F:nucleic acid binding"/>
    <property type="evidence" value="ECO:0007669"/>
    <property type="project" value="InterPro"/>
</dbReference>
<keyword evidence="4" id="KW-0255">Endonuclease</keyword>
<dbReference type="HAMAP" id="MF_00048">
    <property type="entry name" value="UPF0102"/>
    <property type="match status" value="1"/>
</dbReference>
<dbReference type="InterPro" id="IPR003509">
    <property type="entry name" value="UPF0102_YraN-like"/>
</dbReference>
<accession>A0A0B6WYW2</accession>
<dbReference type="CDD" id="cd20736">
    <property type="entry name" value="PoNe_Nuclease"/>
    <property type="match status" value="1"/>
</dbReference>
<keyword evidence="4" id="KW-0378">Hydrolase</keyword>
<evidence type="ECO:0000256" key="1">
    <source>
        <dbReference type="ARBA" id="ARBA00006738"/>
    </source>
</evidence>
<gene>
    <name evidence="4" type="ORF">PYK22_02318</name>
</gene>
<comment type="similarity">
    <text evidence="1 2">Belongs to the UPF0102 family.</text>
</comment>
<name>A0A0B6WYW2_9BACT</name>
<dbReference type="Pfam" id="PF02021">
    <property type="entry name" value="UPF0102"/>
    <property type="match status" value="1"/>
</dbReference>
<reference evidence="4 5" key="1">
    <citation type="submission" date="2013-12" db="EMBL/GenBank/DDBJ databases">
        <authorList>
            <person name="Stott M."/>
        </authorList>
    </citation>
    <scope>NUCLEOTIDE SEQUENCE [LARGE SCALE GENOMIC DNA]</scope>
    <source>
        <strain evidence="4 5">K22</strain>
    </source>
</reference>
<organism evidence="4 5">
    <name type="scientific">Pyrinomonas methylaliphatogenes</name>
    <dbReference type="NCBI Taxonomy" id="454194"/>
    <lineage>
        <taxon>Bacteria</taxon>
        <taxon>Pseudomonadati</taxon>
        <taxon>Acidobacteriota</taxon>
        <taxon>Blastocatellia</taxon>
        <taxon>Blastocatellales</taxon>
        <taxon>Pyrinomonadaceae</taxon>
        <taxon>Pyrinomonas</taxon>
    </lineage>
</organism>
<dbReference type="STRING" id="454194.PYK22_02318"/>
<dbReference type="InterPro" id="IPR011856">
    <property type="entry name" value="tRNA_endonuc-like_dom_sf"/>
</dbReference>
<keyword evidence="4" id="KW-0540">Nuclease</keyword>
<feature type="region of interest" description="Disordered" evidence="3">
    <location>
        <begin position="30"/>
        <end position="52"/>
    </location>
</feature>
<dbReference type="Gene3D" id="3.40.1350.10">
    <property type="match status" value="1"/>
</dbReference>
<proteinExistence type="inferred from homology"/>
<protein>
    <recommendedName>
        <fullName evidence="2">UPF0102 protein PYK22_02318</fullName>
    </recommendedName>
</protein>
<dbReference type="PANTHER" id="PTHR34039">
    <property type="entry name" value="UPF0102 PROTEIN YRAN"/>
    <property type="match status" value="1"/>
</dbReference>
<evidence type="ECO:0000313" key="5">
    <source>
        <dbReference type="Proteomes" id="UP000031518"/>
    </source>
</evidence>
<dbReference type="EMBL" id="CBXV010000008">
    <property type="protein sequence ID" value="CDM66291.1"/>
    <property type="molecule type" value="Genomic_DNA"/>
</dbReference>
<evidence type="ECO:0000256" key="3">
    <source>
        <dbReference type="SAM" id="MobiDB-lite"/>
    </source>
</evidence>
<dbReference type="Proteomes" id="UP000031518">
    <property type="component" value="Unassembled WGS sequence"/>
</dbReference>
<evidence type="ECO:0000313" key="4">
    <source>
        <dbReference type="EMBL" id="CDM66291.1"/>
    </source>
</evidence>
<dbReference type="AlphaFoldDB" id="A0A0B6WYW2"/>
<dbReference type="InterPro" id="IPR011335">
    <property type="entry name" value="Restrct_endonuc-II-like"/>
</dbReference>
<dbReference type="GO" id="GO:0004519">
    <property type="term" value="F:endonuclease activity"/>
    <property type="evidence" value="ECO:0007669"/>
    <property type="project" value="UniProtKB-KW"/>
</dbReference>
<reference evidence="4 5" key="2">
    <citation type="submission" date="2015-01" db="EMBL/GenBank/DDBJ databases">
        <title>Complete genome sequence of Pyrinomonas methylaliphatogenes type strain K22T.</title>
        <authorList>
            <person name="Lee K.C.Y."/>
            <person name="Power J.F."/>
            <person name="Dunfield P.F."/>
            <person name="Morgan X.C."/>
            <person name="Huttenhower C."/>
            <person name="Stott M.B."/>
        </authorList>
    </citation>
    <scope>NUCLEOTIDE SEQUENCE [LARGE SCALE GENOMIC DNA]</scope>
    <source>
        <strain evidence="4 5">K22</strain>
    </source>
</reference>
<dbReference type="PANTHER" id="PTHR34039:SF1">
    <property type="entry name" value="UPF0102 PROTEIN YRAN"/>
    <property type="match status" value="1"/>
</dbReference>
<evidence type="ECO:0000256" key="2">
    <source>
        <dbReference type="HAMAP-Rule" id="MF_00048"/>
    </source>
</evidence>
<sequence>MKPRPPQKSGSNAWIAQVMNMLRRILQRSPMERRRIDAEPSDKGPNERADLGHLDIGRRGEELAAAYLERIGYRLVASNFKLPVGRNRRGALIHNEIDLVAYDGNTLCFVEVKTRVSDRFAPPEVNVDLRKRRQITRAARVYRRLFGLQEASYRYDVVTVVLRPEGSAAPRIELRRGFWTEESLRKKRWTSDEMIC</sequence>
<keyword evidence="5" id="KW-1185">Reference proteome</keyword>
<dbReference type="SUPFAM" id="SSF52980">
    <property type="entry name" value="Restriction endonuclease-like"/>
    <property type="match status" value="1"/>
</dbReference>